<keyword evidence="1" id="KW-0472">Membrane</keyword>
<dbReference type="EMBL" id="JACHEK010000012">
    <property type="protein sequence ID" value="MBB6147068.1"/>
    <property type="molecule type" value="Genomic_DNA"/>
</dbReference>
<keyword evidence="1" id="KW-0812">Transmembrane</keyword>
<protein>
    <submittedName>
        <fullName evidence="2">Putative membrane protein</fullName>
    </submittedName>
</protein>
<dbReference type="AlphaFoldDB" id="A0A841K944"/>
<gene>
    <name evidence="2" type="ORF">HNQ77_005053</name>
</gene>
<sequence length="83" mass="9319">MARNLYILASTLLLFALVSCGMMFSSSHFQPGLPGNGSIWKTISLFLMLGGLIVALLGVMTAMFEQVDRRADERRQRERAKRK</sequence>
<evidence type="ECO:0000313" key="3">
    <source>
        <dbReference type="Proteomes" id="UP000538666"/>
    </source>
</evidence>
<dbReference type="PROSITE" id="PS51257">
    <property type="entry name" value="PROKAR_LIPOPROTEIN"/>
    <property type="match status" value="1"/>
</dbReference>
<dbReference type="OrthoDB" id="123490at2"/>
<organism evidence="2 3">
    <name type="scientific">Silvibacterium bohemicum</name>
    <dbReference type="NCBI Taxonomy" id="1577686"/>
    <lineage>
        <taxon>Bacteria</taxon>
        <taxon>Pseudomonadati</taxon>
        <taxon>Acidobacteriota</taxon>
        <taxon>Terriglobia</taxon>
        <taxon>Terriglobales</taxon>
        <taxon>Acidobacteriaceae</taxon>
        <taxon>Silvibacterium</taxon>
    </lineage>
</organism>
<name>A0A841K944_9BACT</name>
<dbReference type="RefSeq" id="WP_050059983.1">
    <property type="nucleotide sequence ID" value="NZ_JACHEK010000012.1"/>
</dbReference>
<evidence type="ECO:0000313" key="2">
    <source>
        <dbReference type="EMBL" id="MBB6147068.1"/>
    </source>
</evidence>
<evidence type="ECO:0000256" key="1">
    <source>
        <dbReference type="SAM" id="Phobius"/>
    </source>
</evidence>
<keyword evidence="1" id="KW-1133">Transmembrane helix</keyword>
<accession>A0A841K944</accession>
<feature type="transmembrane region" description="Helical" evidence="1">
    <location>
        <begin position="39"/>
        <end position="64"/>
    </location>
</feature>
<reference evidence="2 3" key="1">
    <citation type="submission" date="2020-08" db="EMBL/GenBank/DDBJ databases">
        <title>Genomic Encyclopedia of Type Strains, Phase IV (KMG-IV): sequencing the most valuable type-strain genomes for metagenomic binning, comparative biology and taxonomic classification.</title>
        <authorList>
            <person name="Goeker M."/>
        </authorList>
    </citation>
    <scope>NUCLEOTIDE SEQUENCE [LARGE SCALE GENOMIC DNA]</scope>
    <source>
        <strain evidence="2 3">DSM 103733</strain>
    </source>
</reference>
<dbReference type="Proteomes" id="UP000538666">
    <property type="component" value="Unassembled WGS sequence"/>
</dbReference>
<keyword evidence="3" id="KW-1185">Reference proteome</keyword>
<comment type="caution">
    <text evidence="2">The sequence shown here is derived from an EMBL/GenBank/DDBJ whole genome shotgun (WGS) entry which is preliminary data.</text>
</comment>
<proteinExistence type="predicted"/>